<keyword evidence="9 10" id="KW-0326">Glycosidase</keyword>
<dbReference type="GO" id="GO:0009272">
    <property type="term" value="P:fungal-type cell wall biogenesis"/>
    <property type="evidence" value="ECO:0007669"/>
    <property type="project" value="TreeGrafter"/>
</dbReference>
<reference evidence="14" key="1">
    <citation type="journal article" date="2020" name="Stud. Mycol.">
        <title>101 Dothideomycetes genomes: A test case for predicting lifestyles and emergence of pathogens.</title>
        <authorList>
            <person name="Haridas S."/>
            <person name="Albert R."/>
            <person name="Binder M."/>
            <person name="Bloem J."/>
            <person name="LaButti K."/>
            <person name="Salamov A."/>
            <person name="Andreopoulos B."/>
            <person name="Baker S."/>
            <person name="Barry K."/>
            <person name="Bills G."/>
            <person name="Bluhm B."/>
            <person name="Cannon C."/>
            <person name="Castanera R."/>
            <person name="Culley D."/>
            <person name="Daum C."/>
            <person name="Ezra D."/>
            <person name="Gonzalez J."/>
            <person name="Henrissat B."/>
            <person name="Kuo A."/>
            <person name="Liang C."/>
            <person name="Lipzen A."/>
            <person name="Lutzoni F."/>
            <person name="Magnuson J."/>
            <person name="Mondo S."/>
            <person name="Nolan M."/>
            <person name="Ohm R."/>
            <person name="Pangilinan J."/>
            <person name="Park H.-J."/>
            <person name="Ramirez L."/>
            <person name="Alfaro M."/>
            <person name="Sun H."/>
            <person name="Tritt A."/>
            <person name="Yoshinaga Y."/>
            <person name="Zwiers L.-H."/>
            <person name="Turgeon B."/>
            <person name="Goodwin S."/>
            <person name="Spatafora J."/>
            <person name="Crous P."/>
            <person name="Grigoriev I."/>
        </authorList>
    </citation>
    <scope>NUCLEOTIDE SEQUENCE [LARGE SCALE GENOMIC DNA]</scope>
    <source>
        <strain evidence="14">CBS 304.66</strain>
    </source>
</reference>
<dbReference type="InterPro" id="IPR005198">
    <property type="entry name" value="Glyco_hydro_76"/>
</dbReference>
<accession>A0A9P4KA95</accession>
<dbReference type="GO" id="GO:0016052">
    <property type="term" value="P:carbohydrate catabolic process"/>
    <property type="evidence" value="ECO:0007669"/>
    <property type="project" value="InterPro"/>
</dbReference>
<evidence type="ECO:0000313" key="14">
    <source>
        <dbReference type="Proteomes" id="UP000800093"/>
    </source>
</evidence>
<comment type="similarity">
    <text evidence="3 10">Belongs to the glycosyl hydrolase 76 family.</text>
</comment>
<evidence type="ECO:0000256" key="1">
    <source>
        <dbReference type="ARBA" id="ARBA00001452"/>
    </source>
</evidence>
<sequence length="462" mass="50562">MRLLNPISLLPSFVILSRYVLPAKAVDLDPTQPNSIRDAAKKVAADLVGMYANVDDGTIVSGIPGLLTYPPYYWWEAGAMFGQLIDYWYYTNDSTFNDLVRAGMIHQLGDNGNLMPSNQSKDEGNDDQLFWAFSVMSATELNFPDPPEGTPGWLAVAQSVFNQLVSRWSTAECNGGLRWQIYQWLDGYNYKNMASNGGMFQLGARLAKYTGNDTYAKYAEMAFDWLIQSPLLTTDWQVYDGTDVLKGCKDADQMQWTYNYGIIVGGAAYMYNYTNANQTWADRLTGFLTHTERLFFPQDQNGVMVEVACEIHQTCDIDQWSFKAYLSRWLAVCAQIAPYTQAQILPLLQKSAVAAARQCDGGSSGAECGSRWFMNTSDGNSGVGQQMSALSVIAANMITEVQAPYTEDTGGTSKGNPAAGTGSDAPETPAFDTITTADKAGAGILTAIVLGSMLGGGYWMIT</sequence>
<keyword evidence="8" id="KW-0325">Glycoprotein</keyword>
<evidence type="ECO:0000256" key="9">
    <source>
        <dbReference type="ARBA" id="ARBA00023295"/>
    </source>
</evidence>
<evidence type="ECO:0000313" key="13">
    <source>
        <dbReference type="EMBL" id="KAF2264122.1"/>
    </source>
</evidence>
<feature type="chain" id="PRO_5040296077" description="Mannan endo-1,6-alpha-mannosidase" evidence="12">
    <location>
        <begin position="26"/>
        <end position="462"/>
    </location>
</feature>
<comment type="catalytic activity">
    <reaction evidence="1 10">
        <text>Random hydrolysis of (1-&gt;6)-alpha-D-mannosidic linkages in unbranched (1-&gt;6)-mannans.</text>
        <dbReference type="EC" id="3.2.1.101"/>
    </reaction>
</comment>
<proteinExistence type="inferred from homology"/>
<organism evidence="13 14">
    <name type="scientific">Lojkania enalia</name>
    <dbReference type="NCBI Taxonomy" id="147567"/>
    <lineage>
        <taxon>Eukaryota</taxon>
        <taxon>Fungi</taxon>
        <taxon>Dikarya</taxon>
        <taxon>Ascomycota</taxon>
        <taxon>Pezizomycotina</taxon>
        <taxon>Dothideomycetes</taxon>
        <taxon>Pleosporomycetidae</taxon>
        <taxon>Pleosporales</taxon>
        <taxon>Pleosporales incertae sedis</taxon>
        <taxon>Lojkania</taxon>
    </lineage>
</organism>
<evidence type="ECO:0000256" key="7">
    <source>
        <dbReference type="ARBA" id="ARBA00023136"/>
    </source>
</evidence>
<evidence type="ECO:0000256" key="6">
    <source>
        <dbReference type="ARBA" id="ARBA00022801"/>
    </source>
</evidence>
<protein>
    <recommendedName>
        <fullName evidence="4 10">Mannan endo-1,6-alpha-mannosidase</fullName>
        <ecNumber evidence="4 10">3.2.1.101</ecNumber>
    </recommendedName>
</protein>
<evidence type="ECO:0000256" key="3">
    <source>
        <dbReference type="ARBA" id="ARBA00009699"/>
    </source>
</evidence>
<dbReference type="FunFam" id="1.50.10.20:FF:000006">
    <property type="entry name" value="Mannan endo-1,6-alpha-mannosidase"/>
    <property type="match status" value="1"/>
</dbReference>
<evidence type="ECO:0000256" key="5">
    <source>
        <dbReference type="ARBA" id="ARBA00022729"/>
    </source>
</evidence>
<dbReference type="SUPFAM" id="SSF48208">
    <property type="entry name" value="Six-hairpin glycosidases"/>
    <property type="match status" value="1"/>
</dbReference>
<dbReference type="Pfam" id="PF03663">
    <property type="entry name" value="Glyco_hydro_76"/>
    <property type="match status" value="1"/>
</dbReference>
<keyword evidence="14" id="KW-1185">Reference proteome</keyword>
<dbReference type="Proteomes" id="UP000800093">
    <property type="component" value="Unassembled WGS sequence"/>
</dbReference>
<name>A0A9P4KA95_9PLEO</name>
<dbReference type="PIRSF" id="PIRSF016302">
    <property type="entry name" value="Man_a_manosd"/>
    <property type="match status" value="1"/>
</dbReference>
<dbReference type="OrthoDB" id="4187847at2759"/>
<comment type="caution">
    <text evidence="13">The sequence shown here is derived from an EMBL/GenBank/DDBJ whole genome shotgun (WGS) entry which is preliminary data.</text>
</comment>
<dbReference type="EMBL" id="ML986618">
    <property type="protein sequence ID" value="KAF2264122.1"/>
    <property type="molecule type" value="Genomic_DNA"/>
</dbReference>
<dbReference type="Gene3D" id="1.50.10.20">
    <property type="match status" value="1"/>
</dbReference>
<evidence type="ECO:0000256" key="2">
    <source>
        <dbReference type="ARBA" id="ARBA00004308"/>
    </source>
</evidence>
<feature type="signal peptide" evidence="12">
    <location>
        <begin position="1"/>
        <end position="25"/>
    </location>
</feature>
<evidence type="ECO:0000256" key="12">
    <source>
        <dbReference type="SAM" id="SignalP"/>
    </source>
</evidence>
<dbReference type="GO" id="GO:0008496">
    <property type="term" value="F:mannan endo-1,6-alpha-mannosidase activity"/>
    <property type="evidence" value="ECO:0007669"/>
    <property type="project" value="UniProtKB-UniRule"/>
</dbReference>
<evidence type="ECO:0000256" key="10">
    <source>
        <dbReference type="PIRNR" id="PIRNR016302"/>
    </source>
</evidence>
<evidence type="ECO:0000256" key="4">
    <source>
        <dbReference type="ARBA" id="ARBA00012350"/>
    </source>
</evidence>
<keyword evidence="5 12" id="KW-0732">Signal</keyword>
<keyword evidence="6 10" id="KW-0378">Hydrolase</keyword>
<evidence type="ECO:0000256" key="8">
    <source>
        <dbReference type="ARBA" id="ARBA00023180"/>
    </source>
</evidence>
<dbReference type="PANTHER" id="PTHR12145">
    <property type="entry name" value="MANNAN ENDO-1,6-ALPHA-MANNOSIDASE DCW1"/>
    <property type="match status" value="1"/>
</dbReference>
<keyword evidence="7" id="KW-0472">Membrane</keyword>
<dbReference type="InterPro" id="IPR014480">
    <property type="entry name" value="Mannan-1_6-alpha_mannosidase"/>
</dbReference>
<evidence type="ECO:0000256" key="11">
    <source>
        <dbReference type="SAM" id="MobiDB-lite"/>
    </source>
</evidence>
<dbReference type="GO" id="GO:0012505">
    <property type="term" value="C:endomembrane system"/>
    <property type="evidence" value="ECO:0007669"/>
    <property type="project" value="UniProtKB-SubCell"/>
</dbReference>
<feature type="region of interest" description="Disordered" evidence="11">
    <location>
        <begin position="405"/>
        <end position="431"/>
    </location>
</feature>
<dbReference type="PANTHER" id="PTHR12145:SF36">
    <property type="entry name" value="MANNAN ENDO-1,6-ALPHA-MANNOSIDASE DCW1"/>
    <property type="match status" value="1"/>
</dbReference>
<dbReference type="InterPro" id="IPR008928">
    <property type="entry name" value="6-hairpin_glycosidase_sf"/>
</dbReference>
<dbReference type="EC" id="3.2.1.101" evidence="4 10"/>
<comment type="subcellular location">
    <subcellularLocation>
        <location evidence="2">Endomembrane system</location>
    </subcellularLocation>
</comment>
<dbReference type="AlphaFoldDB" id="A0A9P4KA95"/>
<gene>
    <name evidence="13" type="ORF">CC78DRAFT_560433</name>
</gene>